<dbReference type="InterPro" id="IPR010255">
    <property type="entry name" value="Haem_peroxidase_sf"/>
</dbReference>
<evidence type="ECO:0000256" key="8">
    <source>
        <dbReference type="ARBA" id="ARBA00023157"/>
    </source>
</evidence>
<evidence type="ECO:0000256" key="9">
    <source>
        <dbReference type="ARBA" id="ARBA00023180"/>
    </source>
</evidence>
<dbReference type="InterPro" id="IPR001621">
    <property type="entry name" value="Ligninase"/>
</dbReference>
<feature type="domain" description="Plant heme peroxidase family profile" evidence="15">
    <location>
        <begin position="31"/>
        <end position="243"/>
    </location>
</feature>
<evidence type="ECO:0000256" key="7">
    <source>
        <dbReference type="ARBA" id="ARBA00023004"/>
    </source>
</evidence>
<evidence type="ECO:0000256" key="12">
    <source>
        <dbReference type="PIRSR" id="PIRSR601621-3"/>
    </source>
</evidence>
<evidence type="ECO:0000256" key="2">
    <source>
        <dbReference type="ARBA" id="ARBA00006089"/>
    </source>
</evidence>
<dbReference type="Proteomes" id="UP000800094">
    <property type="component" value="Unassembled WGS sequence"/>
</dbReference>
<feature type="site" description="Transition state stabilizer" evidence="12">
    <location>
        <position position="36"/>
    </location>
</feature>
<dbReference type="InterPro" id="IPR000823">
    <property type="entry name" value="Peroxidase_pln"/>
</dbReference>
<dbReference type="Gene3D" id="1.10.520.10">
    <property type="match status" value="1"/>
</dbReference>
<dbReference type="PANTHER" id="PTHR31517">
    <property type="match status" value="1"/>
</dbReference>
<feature type="disulfide bond" evidence="13">
    <location>
        <begin position="27"/>
        <end position="99"/>
    </location>
</feature>
<comment type="cofactor">
    <cofactor evidence="11">
        <name>heme b</name>
        <dbReference type="ChEBI" id="CHEBI:60344"/>
    </cofactor>
    <text evidence="11">Binds 1 heme b (iron(II)-protoporphyrin IX) group per subunit.</text>
</comment>
<evidence type="ECO:0000259" key="15">
    <source>
        <dbReference type="PROSITE" id="PS50873"/>
    </source>
</evidence>
<feature type="binding site" evidence="11">
    <location>
        <position position="48"/>
    </location>
    <ligand>
        <name>Ca(2+)</name>
        <dbReference type="ChEBI" id="CHEBI:29108"/>
        <label>1</label>
    </ligand>
</feature>
<dbReference type="Pfam" id="PF11895">
    <property type="entry name" value="Peroxidase_ext"/>
    <property type="match status" value="1"/>
</dbReference>
<feature type="binding site" evidence="11">
    <location>
        <position position="155"/>
    </location>
    <ligand>
        <name>Ca(2+)</name>
        <dbReference type="ChEBI" id="CHEBI:29108"/>
        <label>2</label>
    </ligand>
</feature>
<evidence type="ECO:0000256" key="5">
    <source>
        <dbReference type="ARBA" id="ARBA00022723"/>
    </source>
</evidence>
<feature type="binding site" evidence="11">
    <location>
        <position position="50"/>
    </location>
    <ligand>
        <name>Ca(2+)</name>
        <dbReference type="ChEBI" id="CHEBI:29108"/>
        <label>1</label>
    </ligand>
</feature>
<keyword evidence="8 13" id="KW-1015">Disulfide bond</keyword>
<dbReference type="InterPro" id="IPR019794">
    <property type="entry name" value="Peroxidases_AS"/>
</dbReference>
<dbReference type="InterPro" id="IPR024589">
    <property type="entry name" value="Ligninase_C"/>
</dbReference>
<keyword evidence="3 14" id="KW-0575">Peroxidase</keyword>
<dbReference type="AlphaFoldDB" id="A0A6A6IHJ1"/>
<dbReference type="InterPro" id="IPR019793">
    <property type="entry name" value="Peroxidases_heam-ligand_BS"/>
</dbReference>
<dbReference type="PRINTS" id="PR00462">
    <property type="entry name" value="LIGNINASE"/>
</dbReference>
<evidence type="ECO:0000256" key="4">
    <source>
        <dbReference type="ARBA" id="ARBA00022617"/>
    </source>
</evidence>
<evidence type="ECO:0000256" key="10">
    <source>
        <dbReference type="PIRSR" id="PIRSR601621-1"/>
    </source>
</evidence>
<gene>
    <name evidence="16" type="ORF">BU26DRAFT_400266</name>
</gene>
<dbReference type="PROSITE" id="PS50873">
    <property type="entry name" value="PEROXIDASE_4"/>
    <property type="match status" value="1"/>
</dbReference>
<evidence type="ECO:0000256" key="6">
    <source>
        <dbReference type="ARBA" id="ARBA00023002"/>
    </source>
</evidence>
<dbReference type="GO" id="GO:0006979">
    <property type="term" value="P:response to oxidative stress"/>
    <property type="evidence" value="ECO:0007669"/>
    <property type="project" value="InterPro"/>
</dbReference>
<dbReference type="SUPFAM" id="SSF48113">
    <property type="entry name" value="Heme-dependent peroxidases"/>
    <property type="match status" value="1"/>
</dbReference>
<keyword evidence="4 11" id="KW-0349">Heme</keyword>
<evidence type="ECO:0000256" key="14">
    <source>
        <dbReference type="RuleBase" id="RU363051"/>
    </source>
</evidence>
<dbReference type="PROSITE" id="PS00435">
    <property type="entry name" value="PEROXIDASE_1"/>
    <property type="match status" value="1"/>
</dbReference>
<dbReference type="InterPro" id="IPR002016">
    <property type="entry name" value="Haem_peroxidase"/>
</dbReference>
<dbReference type="EMBL" id="ML987195">
    <property type="protein sequence ID" value="KAF2249352.1"/>
    <property type="molecule type" value="Genomic_DNA"/>
</dbReference>
<feature type="binding site" evidence="11">
    <location>
        <position position="173"/>
    </location>
    <ligand>
        <name>Ca(2+)</name>
        <dbReference type="ChEBI" id="CHEBI:29108"/>
        <label>2</label>
    </ligand>
</feature>
<evidence type="ECO:0000313" key="17">
    <source>
        <dbReference type="Proteomes" id="UP000800094"/>
    </source>
</evidence>
<dbReference type="EC" id="1.11.1.-" evidence="14"/>
<keyword evidence="6 14" id="KW-0560">Oxidoreductase</keyword>
<keyword evidence="9" id="KW-0325">Glycoprotein</keyword>
<evidence type="ECO:0000256" key="11">
    <source>
        <dbReference type="PIRSR" id="PIRSR601621-2"/>
    </source>
</evidence>
<accession>A0A6A6IHJ1</accession>
<feature type="active site" description="Proton acceptor" evidence="10">
    <location>
        <position position="40"/>
    </location>
</feature>
<proteinExistence type="inferred from homology"/>
<feature type="binding site" evidence="11">
    <location>
        <position position="168"/>
    </location>
    <ligand>
        <name>Ca(2+)</name>
        <dbReference type="ChEBI" id="CHEBI:29108"/>
        <label>2</label>
    </ligand>
</feature>
<dbReference type="PROSITE" id="PS00436">
    <property type="entry name" value="PEROXIDASE_2"/>
    <property type="match status" value="1"/>
</dbReference>
<comment type="catalytic activity">
    <reaction evidence="1">
        <text>2 a phenolic donor + H2O2 = 2 a phenolic radical donor + 2 H2O</text>
        <dbReference type="Rhea" id="RHEA:56136"/>
        <dbReference type="ChEBI" id="CHEBI:15377"/>
        <dbReference type="ChEBI" id="CHEBI:16240"/>
        <dbReference type="ChEBI" id="CHEBI:139520"/>
        <dbReference type="ChEBI" id="CHEBI:139521"/>
        <dbReference type="EC" id="1.11.1.7"/>
    </reaction>
</comment>
<keyword evidence="11 14" id="KW-0106">Calcium</keyword>
<feature type="non-terminal residue" evidence="16">
    <location>
        <position position="1"/>
    </location>
</feature>
<dbReference type="OrthoDB" id="2113341at2759"/>
<evidence type="ECO:0000256" key="13">
    <source>
        <dbReference type="PIRSR" id="PIRSR601621-4"/>
    </source>
</evidence>
<dbReference type="GO" id="GO:0046872">
    <property type="term" value="F:metal ion binding"/>
    <property type="evidence" value="ECO:0007669"/>
    <property type="project" value="UniProtKB-UniRule"/>
</dbReference>
<feature type="non-terminal residue" evidence="16">
    <location>
        <position position="243"/>
    </location>
</feature>
<comment type="cofactor">
    <cofactor evidence="11 14">
        <name>Ca(2+)</name>
        <dbReference type="ChEBI" id="CHEBI:29108"/>
    </cofactor>
    <text evidence="11 14">Binds 2 calcium ions per subunit.</text>
</comment>
<evidence type="ECO:0000313" key="16">
    <source>
        <dbReference type="EMBL" id="KAF2249352.1"/>
    </source>
</evidence>
<feature type="binding site" evidence="11">
    <location>
        <position position="166"/>
    </location>
    <ligand>
        <name>Ca(2+)</name>
        <dbReference type="ChEBI" id="CHEBI:29108"/>
        <label>2</label>
    </ligand>
</feature>
<feature type="binding site" description="axial binding residue" evidence="11">
    <location>
        <position position="154"/>
    </location>
    <ligand>
        <name>heme b</name>
        <dbReference type="ChEBI" id="CHEBI:60344"/>
    </ligand>
    <ligandPart>
        <name>Fe</name>
        <dbReference type="ChEBI" id="CHEBI:18248"/>
    </ligandPart>
</feature>
<comment type="similarity">
    <text evidence="2 14">Belongs to the peroxidase family. Ligninase subfamily.</text>
</comment>
<sequence length="243" mass="24965">KRQSTCPTVWTDIASDLQSTFISDGACTDDARAAIRAAFHDCFPGSCDGSLILANECTDRGENAQIVDICSTLGDKATSFNVSTADMIQFSAAVAIASCSGGPITSFYAGRTDSSTANPTGQLPGPNANASALVSDFAAKGFSITELVALAGAHTIGKQLDGSAMDSTVANWDSGFYTEVADNTAPDPLNSDRFLSNSSETSGQWSSVGASSTSFADAFVPAMEKMSLLGNDKASLTDCSSVV</sequence>
<dbReference type="PRINTS" id="PR00458">
    <property type="entry name" value="PEROXIDASE"/>
</dbReference>
<dbReference type="GeneID" id="54576119"/>
<protein>
    <recommendedName>
        <fullName evidence="14">Peroxidase</fullName>
        <ecNumber evidence="14">1.11.1.-</ecNumber>
    </recommendedName>
</protein>
<reference evidence="16" key="1">
    <citation type="journal article" date="2020" name="Stud. Mycol.">
        <title>101 Dothideomycetes genomes: a test case for predicting lifestyles and emergence of pathogens.</title>
        <authorList>
            <person name="Haridas S."/>
            <person name="Albert R."/>
            <person name="Binder M."/>
            <person name="Bloem J."/>
            <person name="Labutti K."/>
            <person name="Salamov A."/>
            <person name="Andreopoulos B."/>
            <person name="Baker S."/>
            <person name="Barry K."/>
            <person name="Bills G."/>
            <person name="Bluhm B."/>
            <person name="Cannon C."/>
            <person name="Castanera R."/>
            <person name="Culley D."/>
            <person name="Daum C."/>
            <person name="Ezra D."/>
            <person name="Gonzalez J."/>
            <person name="Henrissat B."/>
            <person name="Kuo A."/>
            <person name="Liang C."/>
            <person name="Lipzen A."/>
            <person name="Lutzoni F."/>
            <person name="Magnuson J."/>
            <person name="Mondo S."/>
            <person name="Nolan M."/>
            <person name="Ohm R."/>
            <person name="Pangilinan J."/>
            <person name="Park H.-J."/>
            <person name="Ramirez L."/>
            <person name="Alfaro M."/>
            <person name="Sun H."/>
            <person name="Tritt A."/>
            <person name="Yoshinaga Y."/>
            <person name="Zwiers L.-H."/>
            <person name="Turgeon B."/>
            <person name="Goodwin S."/>
            <person name="Spatafora J."/>
            <person name="Crous P."/>
            <person name="Grigoriev I."/>
        </authorList>
    </citation>
    <scope>NUCLEOTIDE SEQUENCE</scope>
    <source>
        <strain evidence="16">CBS 122368</strain>
    </source>
</reference>
<evidence type="ECO:0000256" key="3">
    <source>
        <dbReference type="ARBA" id="ARBA00022559"/>
    </source>
</evidence>
<keyword evidence="5 11" id="KW-0479">Metal-binding</keyword>
<evidence type="ECO:0000256" key="1">
    <source>
        <dbReference type="ARBA" id="ARBA00000189"/>
    </source>
</evidence>
<dbReference type="GO" id="GO:0020037">
    <property type="term" value="F:heme binding"/>
    <property type="evidence" value="ECO:0007669"/>
    <property type="project" value="UniProtKB-UniRule"/>
</dbReference>
<keyword evidence="17" id="KW-1185">Reference proteome</keyword>
<feature type="binding site" evidence="11">
    <location>
        <position position="41"/>
    </location>
    <ligand>
        <name>Ca(2+)</name>
        <dbReference type="ChEBI" id="CHEBI:29108"/>
        <label>1</label>
    </ligand>
</feature>
<name>A0A6A6IHJ1_9PLEO</name>
<organism evidence="16 17">
    <name type="scientific">Trematosphaeria pertusa</name>
    <dbReference type="NCBI Taxonomy" id="390896"/>
    <lineage>
        <taxon>Eukaryota</taxon>
        <taxon>Fungi</taxon>
        <taxon>Dikarya</taxon>
        <taxon>Ascomycota</taxon>
        <taxon>Pezizomycotina</taxon>
        <taxon>Dothideomycetes</taxon>
        <taxon>Pleosporomycetidae</taxon>
        <taxon>Pleosporales</taxon>
        <taxon>Massarineae</taxon>
        <taxon>Trematosphaeriaceae</taxon>
        <taxon>Trematosphaeria</taxon>
    </lineage>
</organism>
<dbReference type="PANTHER" id="PTHR31517:SF48">
    <property type="entry name" value="PEROXIDASE 16-RELATED"/>
    <property type="match status" value="1"/>
</dbReference>
<dbReference type="RefSeq" id="XP_033684356.1">
    <property type="nucleotide sequence ID" value="XM_033822789.1"/>
</dbReference>
<dbReference type="GO" id="GO:0140825">
    <property type="term" value="F:lactoperoxidase activity"/>
    <property type="evidence" value="ECO:0007669"/>
    <property type="project" value="UniProtKB-EC"/>
</dbReference>
<dbReference type="Pfam" id="PF00141">
    <property type="entry name" value="peroxidase"/>
    <property type="match status" value="1"/>
</dbReference>
<keyword evidence="7 11" id="KW-0408">Iron</keyword>